<evidence type="ECO:0000259" key="2">
    <source>
        <dbReference type="Pfam" id="PF03787"/>
    </source>
</evidence>
<dbReference type="EMBL" id="QJKK01000008">
    <property type="protein sequence ID" value="RAL22724.1"/>
    <property type="molecule type" value="Genomic_DNA"/>
</dbReference>
<organism evidence="3 4">
    <name type="scientific">Thermoflavimicrobium daqui</name>
    <dbReference type="NCBI Taxonomy" id="2137476"/>
    <lineage>
        <taxon>Bacteria</taxon>
        <taxon>Bacillati</taxon>
        <taxon>Bacillota</taxon>
        <taxon>Bacilli</taxon>
        <taxon>Bacillales</taxon>
        <taxon>Thermoactinomycetaceae</taxon>
        <taxon>Thermoflavimicrobium</taxon>
    </lineage>
</organism>
<proteinExistence type="predicted"/>
<dbReference type="OrthoDB" id="190500at2"/>
<feature type="domain" description="CRISPR type III-associated protein" evidence="2">
    <location>
        <begin position="17"/>
        <end position="170"/>
    </location>
</feature>
<dbReference type="GO" id="GO:0051607">
    <property type="term" value="P:defense response to virus"/>
    <property type="evidence" value="ECO:0007669"/>
    <property type="project" value="UniProtKB-KW"/>
</dbReference>
<reference evidence="3 4" key="1">
    <citation type="submission" date="2018-06" db="EMBL/GenBank/DDBJ databases">
        <title>Thermoflavimicrobium daqus sp. nov., a thermophilic microbe isolated from Moutai-flavour Daqu.</title>
        <authorList>
            <person name="Wang X."/>
            <person name="Zhou H."/>
        </authorList>
    </citation>
    <scope>NUCLEOTIDE SEQUENCE [LARGE SCALE GENOMIC DNA]</scope>
    <source>
        <strain evidence="3 4">FBKL4.011</strain>
    </source>
</reference>
<evidence type="ECO:0000313" key="4">
    <source>
        <dbReference type="Proteomes" id="UP000251213"/>
    </source>
</evidence>
<evidence type="ECO:0000256" key="1">
    <source>
        <dbReference type="ARBA" id="ARBA00023118"/>
    </source>
</evidence>
<accession>A0A364K2S5</accession>
<dbReference type="InterPro" id="IPR005537">
    <property type="entry name" value="RAMP_III_fam"/>
</dbReference>
<keyword evidence="1" id="KW-0051">Antiviral defense</keyword>
<dbReference type="InterPro" id="IPR007522">
    <property type="entry name" value="CRISPR-assoc_prot_TM1795"/>
</dbReference>
<comment type="caution">
    <text evidence="3">The sequence shown here is derived from an EMBL/GenBank/DDBJ whole genome shotgun (WGS) entry which is preliminary data.</text>
</comment>
<protein>
    <submittedName>
        <fullName evidence="3">Type III-B CRISPR module RAMP protein Cmr1</fullName>
    </submittedName>
</protein>
<dbReference type="RefSeq" id="WP_113659728.1">
    <property type="nucleotide sequence ID" value="NZ_KZ845670.1"/>
</dbReference>
<keyword evidence="4" id="KW-1185">Reference proteome</keyword>
<name>A0A364K2S5_9BACL</name>
<dbReference type="NCBIfam" id="TIGR01894">
    <property type="entry name" value="cas_TM1795_cmr1"/>
    <property type="match status" value="1"/>
</dbReference>
<reference evidence="3 4" key="2">
    <citation type="submission" date="2018-06" db="EMBL/GenBank/DDBJ databases">
        <authorList>
            <person name="Zhirakovskaya E."/>
        </authorList>
    </citation>
    <scope>NUCLEOTIDE SEQUENCE [LARGE SCALE GENOMIC DNA]</scope>
    <source>
        <strain evidence="3 4">FBKL4.011</strain>
    </source>
</reference>
<dbReference type="Pfam" id="PF03787">
    <property type="entry name" value="RAMPs"/>
    <property type="match status" value="1"/>
</dbReference>
<dbReference type="AlphaFoldDB" id="A0A364K2S5"/>
<gene>
    <name evidence="3" type="primary">cmr1</name>
    <name evidence="3" type="ORF">DL897_13765</name>
</gene>
<dbReference type="Proteomes" id="UP000251213">
    <property type="component" value="Unassembled WGS sequence"/>
</dbReference>
<evidence type="ECO:0000313" key="3">
    <source>
        <dbReference type="EMBL" id="RAL22724.1"/>
    </source>
</evidence>
<sequence length="308" mass="35675">MTYPSLPEEVPILHTRFRIITPMFIHGIYPQKAELRLPSVKGCLRFWFRAIHPGYFVQTDQRRKAPTLEEMIFGSAQHGQSRFLMHLPKHSLRHVPYFEPRRGTCSFFVVKGVSKHYFLPGQSFSLSFAFRPEENQLRMKQVYQAVIASTWLLGNIGGLGSHTRRSYGSLLLEEWQSDDHSISKWTSSLPMLHSVSTLEEWKTQFHNGIKTIRSWFPPPKQAVPHVKDFPNTRLDQEARLYFQANLFDSEEAARKAGERVLHAFANSRSDDQSHRFVLGLLMYFRGRQVNATAPKDFKSAHAKNLFEA</sequence>